<evidence type="ECO:0000313" key="1">
    <source>
        <dbReference type="EMBL" id="VVP75104.1"/>
    </source>
</evidence>
<proteinExistence type="predicted"/>
<organism evidence="1 2">
    <name type="scientific">Pseudomonas fluorescens</name>
    <dbReference type="NCBI Taxonomy" id="294"/>
    <lineage>
        <taxon>Bacteria</taxon>
        <taxon>Pseudomonadati</taxon>
        <taxon>Pseudomonadota</taxon>
        <taxon>Gammaproteobacteria</taxon>
        <taxon>Pseudomonadales</taxon>
        <taxon>Pseudomonadaceae</taxon>
        <taxon>Pseudomonas</taxon>
    </lineage>
</organism>
<protein>
    <submittedName>
        <fullName evidence="1">Uncharacterized protein</fullName>
    </submittedName>
</protein>
<dbReference type="Proteomes" id="UP000325565">
    <property type="component" value="Unassembled WGS sequence"/>
</dbReference>
<reference evidence="1 2" key="1">
    <citation type="submission" date="2019-09" db="EMBL/GenBank/DDBJ databases">
        <authorList>
            <person name="Chandra G."/>
            <person name="Truman W A."/>
        </authorList>
    </citation>
    <scope>NUCLEOTIDE SEQUENCE [LARGE SCALE GENOMIC DNA]</scope>
    <source>
        <strain evidence="1">PS922</strain>
    </source>
</reference>
<name>A0A5E7RM97_PSEFL</name>
<accession>A0A5E7RM97</accession>
<evidence type="ECO:0000313" key="2">
    <source>
        <dbReference type="Proteomes" id="UP000325565"/>
    </source>
</evidence>
<sequence>MLTHSSCTVKKIKGNSEAGLWLCFIVYVQDRKVCGVSCDERQFMGVGGLIHINSSANLFWL</sequence>
<gene>
    <name evidence="1" type="ORF">PS922_01259</name>
</gene>
<dbReference type="EMBL" id="CABVJB010000002">
    <property type="protein sequence ID" value="VVP75104.1"/>
    <property type="molecule type" value="Genomic_DNA"/>
</dbReference>
<dbReference type="AlphaFoldDB" id="A0A5E7RM97"/>